<sequence>MPAARFPDALRRADWLNGERGRVYSLMGLVAFLLMALWFWLRFAVLAPGPDPLGGDFTSFYAASKLALSGHPADAWNLAAHALAEDSLFRGPHDYLTFFYPPAYLLLCWPLALLPYGWAALGWMTGTAALALGLLRAFFRRVRPEGPMPLVAILAFPALWINIGCGQNGAVTLAILTGGFLMMDRRPIVAGLILGLMVIKPQLSLALPFVLGGAALAEPKRWRTFFATGFSALAVCGVAWLAVGTAGYAAFFANSAYAREVLNQGLVDPALMQSLYAGLRMLGASMTTAYVAQGVLSLTMLGLAGWTAFRYRPTGLALGALTISATVLATPFLLDYDLLVTALPLGWLVLTGAKDGFRNWEKLCLLLVFLFPLAARKLALVAHLPMAPLLLLIVFAFVIRRIRTAETVPAALPAASACAA</sequence>
<feature type="transmembrane region" description="Helical" evidence="8">
    <location>
        <begin position="116"/>
        <end position="139"/>
    </location>
</feature>
<feature type="transmembrane region" description="Helical" evidence="8">
    <location>
        <begin position="316"/>
        <end position="334"/>
    </location>
</feature>
<dbReference type="STRING" id="260084.SAMN02927928_3385"/>
<evidence type="ECO:0000256" key="6">
    <source>
        <dbReference type="ARBA" id="ARBA00023136"/>
    </source>
</evidence>
<name>A0A1G4TAX6_9CAUL</name>
<dbReference type="OrthoDB" id="7679563at2"/>
<keyword evidence="4 8" id="KW-0812">Transmembrane</keyword>
<dbReference type="Proteomes" id="UP000199150">
    <property type="component" value="Unassembled WGS sequence"/>
</dbReference>
<feature type="transmembrane region" description="Helical" evidence="8">
    <location>
        <begin position="151"/>
        <end position="176"/>
    </location>
</feature>
<evidence type="ECO:0000256" key="3">
    <source>
        <dbReference type="ARBA" id="ARBA00022679"/>
    </source>
</evidence>
<feature type="transmembrane region" description="Helical" evidence="8">
    <location>
        <begin position="188"/>
        <end position="212"/>
    </location>
</feature>
<dbReference type="AlphaFoldDB" id="A0A1G4TAX6"/>
<keyword evidence="10" id="KW-1185">Reference proteome</keyword>
<comment type="similarity">
    <text evidence="7">Belongs to the glycosyltransferase 87 family.</text>
</comment>
<dbReference type="InterPro" id="IPR018584">
    <property type="entry name" value="GT87"/>
</dbReference>
<reference evidence="10" key="1">
    <citation type="submission" date="2016-10" db="EMBL/GenBank/DDBJ databases">
        <authorList>
            <person name="Varghese N."/>
            <person name="Submissions S."/>
        </authorList>
    </citation>
    <scope>NUCLEOTIDE SEQUENCE [LARGE SCALE GENOMIC DNA]</scope>
    <source>
        <strain evidence="10">CGMCC 1.3431</strain>
    </source>
</reference>
<evidence type="ECO:0000256" key="1">
    <source>
        <dbReference type="ARBA" id="ARBA00004651"/>
    </source>
</evidence>
<keyword evidence="5 8" id="KW-1133">Transmembrane helix</keyword>
<keyword evidence="3" id="KW-0808">Transferase</keyword>
<protein>
    <recommendedName>
        <fullName evidence="11">DUF2029 domain-containing protein</fullName>
    </recommendedName>
</protein>
<dbReference type="Pfam" id="PF09594">
    <property type="entry name" value="GT87"/>
    <property type="match status" value="1"/>
</dbReference>
<evidence type="ECO:0000256" key="7">
    <source>
        <dbReference type="ARBA" id="ARBA00024033"/>
    </source>
</evidence>
<evidence type="ECO:0000256" key="4">
    <source>
        <dbReference type="ARBA" id="ARBA00022692"/>
    </source>
</evidence>
<feature type="transmembrane region" description="Helical" evidence="8">
    <location>
        <begin position="290"/>
        <end position="309"/>
    </location>
</feature>
<keyword evidence="2" id="KW-1003">Cell membrane</keyword>
<evidence type="ECO:0000256" key="2">
    <source>
        <dbReference type="ARBA" id="ARBA00022475"/>
    </source>
</evidence>
<organism evidence="9 10">
    <name type="scientific">Asticcacaulis taihuensis</name>
    <dbReference type="NCBI Taxonomy" id="260084"/>
    <lineage>
        <taxon>Bacteria</taxon>
        <taxon>Pseudomonadati</taxon>
        <taxon>Pseudomonadota</taxon>
        <taxon>Alphaproteobacteria</taxon>
        <taxon>Caulobacterales</taxon>
        <taxon>Caulobacteraceae</taxon>
        <taxon>Asticcacaulis</taxon>
    </lineage>
</organism>
<evidence type="ECO:0000313" key="10">
    <source>
        <dbReference type="Proteomes" id="UP000199150"/>
    </source>
</evidence>
<feature type="transmembrane region" description="Helical" evidence="8">
    <location>
        <begin position="21"/>
        <end position="41"/>
    </location>
</feature>
<proteinExistence type="inferred from homology"/>
<evidence type="ECO:0000256" key="8">
    <source>
        <dbReference type="SAM" id="Phobius"/>
    </source>
</evidence>
<dbReference type="EMBL" id="FMTS01000007">
    <property type="protein sequence ID" value="SCW78448.1"/>
    <property type="molecule type" value="Genomic_DNA"/>
</dbReference>
<comment type="subcellular location">
    <subcellularLocation>
        <location evidence="1">Cell membrane</location>
        <topology evidence="1">Multi-pass membrane protein</topology>
    </subcellularLocation>
</comment>
<evidence type="ECO:0000313" key="9">
    <source>
        <dbReference type="EMBL" id="SCW78448.1"/>
    </source>
</evidence>
<gene>
    <name evidence="9" type="ORF">SAMN02927928_3385</name>
</gene>
<feature type="transmembrane region" description="Helical" evidence="8">
    <location>
        <begin position="224"/>
        <end position="251"/>
    </location>
</feature>
<dbReference type="RefSeq" id="WP_090650267.1">
    <property type="nucleotide sequence ID" value="NZ_CBCRYE010000007.1"/>
</dbReference>
<accession>A0A1G4TAX6</accession>
<evidence type="ECO:0000256" key="5">
    <source>
        <dbReference type="ARBA" id="ARBA00022989"/>
    </source>
</evidence>
<feature type="transmembrane region" description="Helical" evidence="8">
    <location>
        <begin position="378"/>
        <end position="399"/>
    </location>
</feature>
<evidence type="ECO:0008006" key="11">
    <source>
        <dbReference type="Google" id="ProtNLM"/>
    </source>
</evidence>
<dbReference type="GO" id="GO:0016758">
    <property type="term" value="F:hexosyltransferase activity"/>
    <property type="evidence" value="ECO:0007669"/>
    <property type="project" value="InterPro"/>
</dbReference>
<dbReference type="GO" id="GO:0005886">
    <property type="term" value="C:plasma membrane"/>
    <property type="evidence" value="ECO:0007669"/>
    <property type="project" value="UniProtKB-SubCell"/>
</dbReference>
<keyword evidence="6 8" id="KW-0472">Membrane</keyword>